<name>A0A9P7E416_9AGAM</name>
<dbReference type="EMBL" id="JABBWG010000032">
    <property type="protein sequence ID" value="KAG1810611.1"/>
    <property type="molecule type" value="Genomic_DNA"/>
</dbReference>
<gene>
    <name evidence="2" type="ORF">BJ212DRAFT_1279088</name>
</gene>
<dbReference type="Proteomes" id="UP000807769">
    <property type="component" value="Unassembled WGS sequence"/>
</dbReference>
<proteinExistence type="predicted"/>
<dbReference type="RefSeq" id="XP_041189507.1">
    <property type="nucleotide sequence ID" value="XM_041331465.1"/>
</dbReference>
<keyword evidence="3" id="KW-1185">Reference proteome</keyword>
<evidence type="ECO:0000313" key="2">
    <source>
        <dbReference type="EMBL" id="KAG1810611.1"/>
    </source>
</evidence>
<dbReference type="GeneID" id="64625482"/>
<reference evidence="2" key="1">
    <citation type="journal article" date="2020" name="New Phytol.">
        <title>Comparative genomics reveals dynamic genome evolution in host specialist ectomycorrhizal fungi.</title>
        <authorList>
            <person name="Lofgren L.A."/>
            <person name="Nguyen N.H."/>
            <person name="Vilgalys R."/>
            <person name="Ruytinx J."/>
            <person name="Liao H.L."/>
            <person name="Branco S."/>
            <person name="Kuo A."/>
            <person name="LaButti K."/>
            <person name="Lipzen A."/>
            <person name="Andreopoulos W."/>
            <person name="Pangilinan J."/>
            <person name="Riley R."/>
            <person name="Hundley H."/>
            <person name="Na H."/>
            <person name="Barry K."/>
            <person name="Grigoriev I.V."/>
            <person name="Stajich J.E."/>
            <person name="Kennedy P.G."/>
        </authorList>
    </citation>
    <scope>NUCLEOTIDE SEQUENCE</scope>
    <source>
        <strain evidence="2">MN1</strain>
    </source>
</reference>
<evidence type="ECO:0000313" key="3">
    <source>
        <dbReference type="Proteomes" id="UP000807769"/>
    </source>
</evidence>
<accession>A0A9P7E416</accession>
<dbReference type="AlphaFoldDB" id="A0A9P7E416"/>
<comment type="caution">
    <text evidence="2">The sequence shown here is derived from an EMBL/GenBank/DDBJ whole genome shotgun (WGS) entry which is preliminary data.</text>
</comment>
<sequence length="151" mass="17066">GLKAELLQQIVQFFDGQPELKRNQRYKGLFNAPCSRRQHVETGNNTTESVLQDTPSHQNSMHAPFGSYQPQPIPQPSMSHMDLPPPSRYAPPYYPMHHSAPPPILHFAPAAGSRADFQVGAEVQMYDVAHGQPYSGPYHQYTHNNYMNHDT</sequence>
<dbReference type="OrthoDB" id="2650846at2759"/>
<feature type="compositionally biased region" description="Polar residues" evidence="1">
    <location>
        <begin position="43"/>
        <end position="61"/>
    </location>
</feature>
<organism evidence="2 3">
    <name type="scientific">Suillus subaureus</name>
    <dbReference type="NCBI Taxonomy" id="48587"/>
    <lineage>
        <taxon>Eukaryota</taxon>
        <taxon>Fungi</taxon>
        <taxon>Dikarya</taxon>
        <taxon>Basidiomycota</taxon>
        <taxon>Agaricomycotina</taxon>
        <taxon>Agaricomycetes</taxon>
        <taxon>Agaricomycetidae</taxon>
        <taxon>Boletales</taxon>
        <taxon>Suillineae</taxon>
        <taxon>Suillaceae</taxon>
        <taxon>Suillus</taxon>
    </lineage>
</organism>
<evidence type="ECO:0000256" key="1">
    <source>
        <dbReference type="SAM" id="MobiDB-lite"/>
    </source>
</evidence>
<protein>
    <submittedName>
        <fullName evidence="2">Uncharacterized protein</fullName>
    </submittedName>
</protein>
<feature type="region of interest" description="Disordered" evidence="1">
    <location>
        <begin position="43"/>
        <end position="85"/>
    </location>
</feature>
<feature type="non-terminal residue" evidence="2">
    <location>
        <position position="1"/>
    </location>
</feature>